<protein>
    <submittedName>
        <fullName evidence="5">Uncharacterized protein</fullName>
    </submittedName>
</protein>
<sequence>MSRSGADLQGGAPTGTDVPPLRLLIAPDCYGDTLTAVEAAAAIATGWSRIRPGDHVTIAPQSDGGPGFAEVLAERVGELRRVRVRGPLDAHVDAAWVFDAATATAYLESAQACGLGLLGGPPTPQTAWSAHSRGVGQLIVAARDAGATRIVVGLGGSASTDGGRGLVEELGGLAEGRRLLADVELIAATDVDYPLLGPWGAARVFAAQKGADPATVAALEERLAEWASRLDAAAGRPVSAESGSGAAGGIGAALLALGGRRESGAAIIARHTHLADDIAAADLVITGEGRFDEQSLHGKVIGALAAAARAQKVPVLVLAGQVRLDGYALRSAGILAALAMADYAGSVRLALADAANQLMGLASEAAARLGNSATTRYL</sequence>
<dbReference type="InterPro" id="IPR036129">
    <property type="entry name" value="Glycerate_kinase_sf"/>
</dbReference>
<reference evidence="5 6" key="1">
    <citation type="submission" date="2020-12" db="EMBL/GenBank/DDBJ databases">
        <title>Complete genome sequence of Mycobacterium heckeshornense JCM 15655T, closely related to a pathogenic non-tuberculous mycobacterial species Mycobacterium xenopi.</title>
        <authorList>
            <person name="Yoshida M."/>
            <person name="Fukano H."/>
            <person name="Asakura T."/>
            <person name="Suzuki M."/>
            <person name="Hoshino Y."/>
        </authorList>
    </citation>
    <scope>NUCLEOTIDE SEQUENCE [LARGE SCALE GENOMIC DNA]</scope>
    <source>
        <strain evidence="5 6">JCM 15655</strain>
    </source>
</reference>
<accession>A0A2I3EKZ7</accession>
<gene>
    <name evidence="5" type="ORF">MHEC_20080</name>
</gene>
<dbReference type="PIRSF" id="PIRSF006078">
    <property type="entry name" value="GlxK"/>
    <property type="match status" value="1"/>
</dbReference>
<evidence type="ECO:0000313" key="5">
    <source>
        <dbReference type="EMBL" id="BCO35575.1"/>
    </source>
</evidence>
<dbReference type="GO" id="GO:0008887">
    <property type="term" value="F:glycerate kinase activity"/>
    <property type="evidence" value="ECO:0007669"/>
    <property type="project" value="UniProtKB-UniRule"/>
</dbReference>
<dbReference type="SUPFAM" id="SSF110738">
    <property type="entry name" value="Glycerate kinase I"/>
    <property type="match status" value="1"/>
</dbReference>
<proteinExistence type="inferred from homology"/>
<dbReference type="GO" id="GO:0031388">
    <property type="term" value="P:organic acid phosphorylation"/>
    <property type="evidence" value="ECO:0007669"/>
    <property type="project" value="UniProtKB-UniRule"/>
</dbReference>
<dbReference type="AlphaFoldDB" id="A0A2I3EKZ7"/>
<evidence type="ECO:0000256" key="3">
    <source>
        <dbReference type="ARBA" id="ARBA00022777"/>
    </source>
</evidence>
<organism evidence="5 6">
    <name type="scientific">Mycobacterium heckeshornense</name>
    <dbReference type="NCBI Taxonomy" id="110505"/>
    <lineage>
        <taxon>Bacteria</taxon>
        <taxon>Bacillati</taxon>
        <taxon>Actinomycetota</taxon>
        <taxon>Actinomycetes</taxon>
        <taxon>Mycobacteriales</taxon>
        <taxon>Mycobacteriaceae</taxon>
        <taxon>Mycobacterium</taxon>
    </lineage>
</organism>
<keyword evidence="6" id="KW-1185">Reference proteome</keyword>
<dbReference type="Pfam" id="PF02595">
    <property type="entry name" value="Gly_kinase"/>
    <property type="match status" value="2"/>
</dbReference>
<dbReference type="PANTHER" id="PTHR21599:SF0">
    <property type="entry name" value="GLYCERATE KINASE"/>
    <property type="match status" value="1"/>
</dbReference>
<dbReference type="PANTHER" id="PTHR21599">
    <property type="entry name" value="GLYCERATE KINASE"/>
    <property type="match status" value="1"/>
</dbReference>
<dbReference type="InterPro" id="IPR018193">
    <property type="entry name" value="Glyc_kinase_flavodox-like_fold"/>
</dbReference>
<evidence type="ECO:0000256" key="2">
    <source>
        <dbReference type="ARBA" id="ARBA00022679"/>
    </source>
</evidence>
<dbReference type="Gene3D" id="3.40.50.10350">
    <property type="entry name" value="Glycerate kinase, domain 1"/>
    <property type="match status" value="1"/>
</dbReference>
<keyword evidence="3 4" id="KW-0418">Kinase</keyword>
<dbReference type="EMBL" id="AP024237">
    <property type="protein sequence ID" value="BCO35575.1"/>
    <property type="molecule type" value="Genomic_DNA"/>
</dbReference>
<evidence type="ECO:0000256" key="4">
    <source>
        <dbReference type="PIRNR" id="PIRNR006078"/>
    </source>
</evidence>
<dbReference type="Proteomes" id="UP000595446">
    <property type="component" value="Chromosome"/>
</dbReference>
<dbReference type="Gene3D" id="3.90.1510.10">
    <property type="entry name" value="Glycerate kinase, domain 2"/>
    <property type="match status" value="1"/>
</dbReference>
<evidence type="ECO:0000313" key="6">
    <source>
        <dbReference type="Proteomes" id="UP000595446"/>
    </source>
</evidence>
<dbReference type="STRING" id="110505.ACT16_16090"/>
<comment type="similarity">
    <text evidence="1 4">Belongs to the glycerate kinase type-1 family.</text>
</comment>
<dbReference type="InterPro" id="IPR018197">
    <property type="entry name" value="Glycerate_kinase_RE-like"/>
</dbReference>
<keyword evidence="2 4" id="KW-0808">Transferase</keyword>
<name>A0A2I3EKZ7_9MYCO</name>
<evidence type="ECO:0000256" key="1">
    <source>
        <dbReference type="ARBA" id="ARBA00006284"/>
    </source>
</evidence>
<dbReference type="InterPro" id="IPR004381">
    <property type="entry name" value="Glycerate_kinase"/>
</dbReference>